<dbReference type="PANTHER" id="PTHR47265:SF1">
    <property type="entry name" value="IRON-SULFUR ASSEMBLY PROTEIN ISCA, CHLOROPLASTIC"/>
    <property type="match status" value="1"/>
</dbReference>
<feature type="domain" description="Core" evidence="1">
    <location>
        <begin position="11"/>
        <end position="104"/>
    </location>
</feature>
<keyword evidence="3" id="KW-1185">Reference proteome</keyword>
<sequence length="106" mass="11417">MDTQKHTPVLLTDAAVAELRKLMEQDGFDTTQHLRIGVKGGGGCSGGGMSYMLGFDAPLEDDARFTVAGIPVIIKKAHALHLMGMEVGYQDNDSGRGFTFKNPFSE</sequence>
<proteinExistence type="predicted"/>
<organism evidence="2 3">
    <name type="scientific">Chitinophaga horti</name>
    <dbReference type="NCBI Taxonomy" id="2920382"/>
    <lineage>
        <taxon>Bacteria</taxon>
        <taxon>Pseudomonadati</taxon>
        <taxon>Bacteroidota</taxon>
        <taxon>Chitinophagia</taxon>
        <taxon>Chitinophagales</taxon>
        <taxon>Chitinophagaceae</taxon>
        <taxon>Chitinophaga</taxon>
    </lineage>
</organism>
<dbReference type="Gene3D" id="2.60.300.12">
    <property type="entry name" value="HesB-like domain"/>
    <property type="match status" value="1"/>
</dbReference>
<dbReference type="Pfam" id="PF01521">
    <property type="entry name" value="Fe-S_biosyn"/>
    <property type="match status" value="1"/>
</dbReference>
<reference evidence="2" key="1">
    <citation type="submission" date="2022-10" db="EMBL/GenBank/DDBJ databases">
        <title>Chitinophaga sp. nov., isolated from soil.</title>
        <authorList>
            <person name="Jeon C.O."/>
        </authorList>
    </citation>
    <scope>NUCLEOTIDE SEQUENCE</scope>
    <source>
        <strain evidence="2">R8</strain>
    </source>
</reference>
<dbReference type="InterPro" id="IPR016092">
    <property type="entry name" value="ATAP"/>
</dbReference>
<dbReference type="Proteomes" id="UP001162741">
    <property type="component" value="Chromosome"/>
</dbReference>
<dbReference type="RefSeq" id="WP_244841554.1">
    <property type="nucleotide sequence ID" value="NZ_CP107006.1"/>
</dbReference>
<evidence type="ECO:0000313" key="2">
    <source>
        <dbReference type="EMBL" id="UYQ94242.1"/>
    </source>
</evidence>
<protein>
    <submittedName>
        <fullName evidence="2">Iron-sulfur cluster assembly accessory protein</fullName>
    </submittedName>
</protein>
<name>A0ABY6J3N1_9BACT</name>
<dbReference type="InterPro" id="IPR035903">
    <property type="entry name" value="HesB-like_dom_sf"/>
</dbReference>
<dbReference type="SUPFAM" id="SSF89360">
    <property type="entry name" value="HesB-like domain"/>
    <property type="match status" value="1"/>
</dbReference>
<evidence type="ECO:0000259" key="1">
    <source>
        <dbReference type="Pfam" id="PF01521"/>
    </source>
</evidence>
<dbReference type="NCBIfam" id="TIGR00049">
    <property type="entry name" value="iron-sulfur cluster assembly accessory protein"/>
    <property type="match status" value="1"/>
</dbReference>
<accession>A0ABY6J3N1</accession>
<gene>
    <name evidence="2" type="ORF">MKQ68_03945</name>
</gene>
<dbReference type="EMBL" id="CP107006">
    <property type="protein sequence ID" value="UYQ94242.1"/>
    <property type="molecule type" value="Genomic_DNA"/>
</dbReference>
<dbReference type="InterPro" id="IPR031108">
    <property type="entry name" value="IscA_plant_cyanobact"/>
</dbReference>
<dbReference type="PANTHER" id="PTHR47265">
    <property type="entry name" value="IRON-SULFUR ASSEMBLY PROTEIN ISCA, CHLOROPLASTIC"/>
    <property type="match status" value="1"/>
</dbReference>
<evidence type="ECO:0000313" key="3">
    <source>
        <dbReference type="Proteomes" id="UP001162741"/>
    </source>
</evidence>
<dbReference type="InterPro" id="IPR000361">
    <property type="entry name" value="ATAP_core_dom"/>
</dbReference>